<gene>
    <name evidence="2" type="ORF">EV186_1011084</name>
</gene>
<evidence type="ECO:0000259" key="1">
    <source>
        <dbReference type="Pfam" id="PF01636"/>
    </source>
</evidence>
<protein>
    <submittedName>
        <fullName evidence="2">Aminoglycoside phosphotransferase (APT) family kinase protein</fullName>
    </submittedName>
</protein>
<accession>A0A4R6SLX4</accession>
<dbReference type="Pfam" id="PF01636">
    <property type="entry name" value="APH"/>
    <property type="match status" value="1"/>
</dbReference>
<keyword evidence="2" id="KW-0808">Transferase</keyword>
<comment type="caution">
    <text evidence="2">The sequence shown here is derived from an EMBL/GenBank/DDBJ whole genome shotgun (WGS) entry which is preliminary data.</text>
</comment>
<dbReference type="InterPro" id="IPR011009">
    <property type="entry name" value="Kinase-like_dom_sf"/>
</dbReference>
<organism evidence="2 3">
    <name type="scientific">Labedaea rhizosphaerae</name>
    <dbReference type="NCBI Taxonomy" id="598644"/>
    <lineage>
        <taxon>Bacteria</taxon>
        <taxon>Bacillati</taxon>
        <taxon>Actinomycetota</taxon>
        <taxon>Actinomycetes</taxon>
        <taxon>Pseudonocardiales</taxon>
        <taxon>Pseudonocardiaceae</taxon>
        <taxon>Labedaea</taxon>
    </lineage>
</organism>
<dbReference type="GO" id="GO:0016301">
    <property type="term" value="F:kinase activity"/>
    <property type="evidence" value="ECO:0007669"/>
    <property type="project" value="UniProtKB-KW"/>
</dbReference>
<name>A0A4R6SLX4_LABRH</name>
<dbReference type="SUPFAM" id="SSF56112">
    <property type="entry name" value="Protein kinase-like (PK-like)"/>
    <property type="match status" value="1"/>
</dbReference>
<proteinExistence type="predicted"/>
<evidence type="ECO:0000313" key="3">
    <source>
        <dbReference type="Proteomes" id="UP000295444"/>
    </source>
</evidence>
<sequence length="281" mass="31893">MCAVIGADHRGAQLLRLTNNAVYRLAHEPVVVRIVASRALDHRVHTVVRIARWLQEHDVPAVRLLAGHEQPIQVDGYLATAWDFVPSGEYRPTGRHLAELLVKMHSLDIPKELDLPSWAPLDAVRNRVGEAEALDPDDREYLLNRCDQVERALAELEFLRPWRVVHGDAHLGNVIPSPNGPVLCDFDSSGIGPPEWDMVPVAVGVLRFGEPVDTYRQMVDTYGLDVTTWSGFEVLREVRELKLTTSVLPIMTSHPEVRPELMRRLQDFRDGNTEATWERYR</sequence>
<keyword evidence="3" id="KW-1185">Reference proteome</keyword>
<dbReference type="Gene3D" id="3.90.1200.10">
    <property type="match status" value="1"/>
</dbReference>
<reference evidence="2 3" key="1">
    <citation type="submission" date="2019-03" db="EMBL/GenBank/DDBJ databases">
        <title>Genomic Encyclopedia of Type Strains, Phase IV (KMG-IV): sequencing the most valuable type-strain genomes for metagenomic binning, comparative biology and taxonomic classification.</title>
        <authorList>
            <person name="Goeker M."/>
        </authorList>
    </citation>
    <scope>NUCLEOTIDE SEQUENCE [LARGE SCALE GENOMIC DNA]</scope>
    <source>
        <strain evidence="2 3">DSM 45361</strain>
    </source>
</reference>
<dbReference type="AlphaFoldDB" id="A0A4R6SLX4"/>
<dbReference type="InterPro" id="IPR002575">
    <property type="entry name" value="Aminoglycoside_PTrfase"/>
</dbReference>
<dbReference type="EMBL" id="SNXZ01000001">
    <property type="protein sequence ID" value="TDQ05119.1"/>
    <property type="molecule type" value="Genomic_DNA"/>
</dbReference>
<evidence type="ECO:0000313" key="2">
    <source>
        <dbReference type="EMBL" id="TDQ05119.1"/>
    </source>
</evidence>
<feature type="domain" description="Aminoglycoside phosphotransferase" evidence="1">
    <location>
        <begin position="19"/>
        <end position="223"/>
    </location>
</feature>
<dbReference type="Proteomes" id="UP000295444">
    <property type="component" value="Unassembled WGS sequence"/>
</dbReference>
<keyword evidence="2" id="KW-0418">Kinase</keyword>